<name>A0A0R3DR60_9BRAD</name>
<protein>
    <submittedName>
        <fullName evidence="1">Uncharacterized protein</fullName>
    </submittedName>
</protein>
<sequence length="70" mass="8155">MPEYLCNPADVILQVSSFLPRAYFWHLELAIAPQQALWLRSQITVLIALWTATQMLRRAAAEEFSEFRQC</sequence>
<evidence type="ECO:0000313" key="1">
    <source>
        <dbReference type="EMBL" id="KRQ12129.1"/>
    </source>
</evidence>
<dbReference type="EMBL" id="LJYG01000070">
    <property type="protein sequence ID" value="KRQ12129.1"/>
    <property type="molecule type" value="Genomic_DNA"/>
</dbReference>
<keyword evidence="2" id="KW-1185">Reference proteome</keyword>
<comment type="caution">
    <text evidence="1">The sequence shown here is derived from an EMBL/GenBank/DDBJ whole genome shotgun (WGS) entry which is preliminary data.</text>
</comment>
<dbReference type="AlphaFoldDB" id="A0A0R3DR60"/>
<reference evidence="1 2" key="1">
    <citation type="submission" date="2015-09" db="EMBL/GenBank/DDBJ databases">
        <title>Draft Genome Sequence of Bradyrhizobium manausense Strain BR 3351T, a Novel Symbiotic Nitrogen-Fixing Alphaproteobacterium Isolated from Brazilian Amazon Rain Forest.</title>
        <authorList>
            <person name="De Araujo J.L."/>
            <person name="Zilli J.E."/>
        </authorList>
    </citation>
    <scope>NUCLEOTIDE SEQUENCE [LARGE SCALE GENOMIC DNA]</scope>
    <source>
        <strain evidence="1 2">BR3351</strain>
    </source>
</reference>
<organism evidence="1 2">
    <name type="scientific">Bradyrhizobium manausense</name>
    <dbReference type="NCBI Taxonomy" id="989370"/>
    <lineage>
        <taxon>Bacteria</taxon>
        <taxon>Pseudomonadati</taxon>
        <taxon>Pseudomonadota</taxon>
        <taxon>Alphaproteobacteria</taxon>
        <taxon>Hyphomicrobiales</taxon>
        <taxon>Nitrobacteraceae</taxon>
        <taxon>Bradyrhizobium</taxon>
    </lineage>
</organism>
<gene>
    <name evidence="1" type="ORF">AOQ71_17110</name>
</gene>
<accession>A0A0R3DR60</accession>
<proteinExistence type="predicted"/>
<evidence type="ECO:0000313" key="2">
    <source>
        <dbReference type="Proteomes" id="UP000051936"/>
    </source>
</evidence>
<dbReference type="Proteomes" id="UP000051936">
    <property type="component" value="Unassembled WGS sequence"/>
</dbReference>